<dbReference type="AlphaFoldDB" id="A0A448WPJ2"/>
<proteinExistence type="predicted"/>
<dbReference type="Proteomes" id="UP000784294">
    <property type="component" value="Unassembled WGS sequence"/>
</dbReference>
<sequence>MSLPLRLIRCMGERPRSSSSSPEGSTDLVPIGQIDCSAEVSRAVELIG</sequence>
<keyword evidence="2" id="KW-1185">Reference proteome</keyword>
<comment type="caution">
    <text evidence="1">The sequence shown here is derived from an EMBL/GenBank/DDBJ whole genome shotgun (WGS) entry which is preliminary data.</text>
</comment>
<evidence type="ECO:0000313" key="1">
    <source>
        <dbReference type="EMBL" id="VEL16798.1"/>
    </source>
</evidence>
<protein>
    <submittedName>
        <fullName evidence="1">Uncharacterized protein</fullName>
    </submittedName>
</protein>
<organism evidence="1 2">
    <name type="scientific">Protopolystoma xenopodis</name>
    <dbReference type="NCBI Taxonomy" id="117903"/>
    <lineage>
        <taxon>Eukaryota</taxon>
        <taxon>Metazoa</taxon>
        <taxon>Spiralia</taxon>
        <taxon>Lophotrochozoa</taxon>
        <taxon>Platyhelminthes</taxon>
        <taxon>Monogenea</taxon>
        <taxon>Polyopisthocotylea</taxon>
        <taxon>Polystomatidea</taxon>
        <taxon>Polystomatidae</taxon>
        <taxon>Protopolystoma</taxon>
    </lineage>
</organism>
<dbReference type="EMBL" id="CAAALY010029870">
    <property type="protein sequence ID" value="VEL16798.1"/>
    <property type="molecule type" value="Genomic_DNA"/>
</dbReference>
<accession>A0A448WPJ2</accession>
<evidence type="ECO:0000313" key="2">
    <source>
        <dbReference type="Proteomes" id="UP000784294"/>
    </source>
</evidence>
<gene>
    <name evidence="1" type="ORF">PXEA_LOCUS10238</name>
</gene>
<name>A0A448WPJ2_9PLAT</name>
<reference evidence="1" key="1">
    <citation type="submission" date="2018-11" db="EMBL/GenBank/DDBJ databases">
        <authorList>
            <consortium name="Pathogen Informatics"/>
        </authorList>
    </citation>
    <scope>NUCLEOTIDE SEQUENCE</scope>
</reference>